<reference evidence="3" key="1">
    <citation type="submission" date="2020-05" db="EMBL/GenBank/DDBJ databases">
        <title>Phylogenomic resolution of chytrid fungi.</title>
        <authorList>
            <person name="Stajich J.E."/>
            <person name="Amses K."/>
            <person name="Simmons R."/>
            <person name="Seto K."/>
            <person name="Myers J."/>
            <person name="Bonds A."/>
            <person name="Quandt C.A."/>
            <person name="Barry K."/>
            <person name="Liu P."/>
            <person name="Grigoriev I."/>
            <person name="Longcore J.E."/>
            <person name="James T.Y."/>
        </authorList>
    </citation>
    <scope>NUCLEOTIDE SEQUENCE</scope>
    <source>
        <strain evidence="3">JEL0476</strain>
    </source>
</reference>
<feature type="compositionally biased region" description="Basic and acidic residues" evidence="2">
    <location>
        <begin position="1"/>
        <end position="18"/>
    </location>
</feature>
<sequence length="471" mass="53777">MSVDQKENKVDKKTDTKNQKYTSKRIPKPDEEAYKIATAECEKNINLLKEKLVAAQAKVTGGSSGNSKNEYEAKRAELKASFDKLFNEKKALENERSKVFDQIKKIKADIKKRGEEVKSSKDKLGVKSVKDVDVQVATLEAQLAGGKLNLSDEKKIVQEISSLKKARKVLDGFSAQESTFENDKKNLDELHAKLKVFDEKRKELNSLIDASRSEKNEFESNLKEKIGSLSSLYEARDEAKKNLDAEYTKVKKLRSDFKVAKDEFYQHLKAERERKNEAYQIEKQQIRDRKLTEEAEREREEAEIPAYTEEINQCETLIKHFNQYIAGSNDANGQTQAAAVNANIRKVDDSLPEGAAVLVKNKDREEDFMVMGGKKNKKNRKHEQIKENNTPVTKVLKLDLLLIDQLAKLKIEIPSSIKDVESTLKSLEEKKKFFKENQASKTLENKKKAEEKISLLKERANNETDVVETEA</sequence>
<evidence type="ECO:0008006" key="5">
    <source>
        <dbReference type="Google" id="ProtNLM"/>
    </source>
</evidence>
<evidence type="ECO:0000256" key="2">
    <source>
        <dbReference type="SAM" id="MobiDB-lite"/>
    </source>
</evidence>
<dbReference type="PANTHER" id="PTHR31027">
    <property type="entry name" value="NUCLEAR SEGREGATION PROTEIN BFR1"/>
    <property type="match status" value="1"/>
</dbReference>
<feature type="coiled-coil region" evidence="1">
    <location>
        <begin position="417"/>
        <end position="466"/>
    </location>
</feature>
<comment type="caution">
    <text evidence="3">The sequence shown here is derived from an EMBL/GenBank/DDBJ whole genome shotgun (WGS) entry which is preliminary data.</text>
</comment>
<organism evidence="3 4">
    <name type="scientific">Clydaea vesicula</name>
    <dbReference type="NCBI Taxonomy" id="447962"/>
    <lineage>
        <taxon>Eukaryota</taxon>
        <taxon>Fungi</taxon>
        <taxon>Fungi incertae sedis</taxon>
        <taxon>Chytridiomycota</taxon>
        <taxon>Chytridiomycota incertae sedis</taxon>
        <taxon>Chytridiomycetes</taxon>
        <taxon>Lobulomycetales</taxon>
        <taxon>Lobulomycetaceae</taxon>
        <taxon>Clydaea</taxon>
    </lineage>
</organism>
<keyword evidence="4" id="KW-1185">Reference proteome</keyword>
<feature type="coiled-coil region" evidence="1">
    <location>
        <begin position="187"/>
        <end position="317"/>
    </location>
</feature>
<feature type="coiled-coil region" evidence="1">
    <location>
        <begin position="38"/>
        <end position="109"/>
    </location>
</feature>
<evidence type="ECO:0000256" key="1">
    <source>
        <dbReference type="SAM" id="Coils"/>
    </source>
</evidence>
<dbReference type="InterPro" id="IPR039604">
    <property type="entry name" value="Bfr1"/>
</dbReference>
<dbReference type="Proteomes" id="UP001211065">
    <property type="component" value="Unassembled WGS sequence"/>
</dbReference>
<accession>A0AAD5TSX2</accession>
<gene>
    <name evidence="3" type="ORF">HK099_002615</name>
</gene>
<dbReference type="PANTHER" id="PTHR31027:SF2">
    <property type="entry name" value="LEBERCILIN DOMAIN-CONTAINING PROTEIN"/>
    <property type="match status" value="1"/>
</dbReference>
<dbReference type="GO" id="GO:0008298">
    <property type="term" value="P:intracellular mRNA localization"/>
    <property type="evidence" value="ECO:0007669"/>
    <property type="project" value="TreeGrafter"/>
</dbReference>
<evidence type="ECO:0000313" key="4">
    <source>
        <dbReference type="Proteomes" id="UP001211065"/>
    </source>
</evidence>
<dbReference type="GO" id="GO:0005783">
    <property type="term" value="C:endoplasmic reticulum"/>
    <property type="evidence" value="ECO:0007669"/>
    <property type="project" value="TreeGrafter"/>
</dbReference>
<dbReference type="GO" id="GO:0003729">
    <property type="term" value="F:mRNA binding"/>
    <property type="evidence" value="ECO:0007669"/>
    <property type="project" value="TreeGrafter"/>
</dbReference>
<protein>
    <recommendedName>
        <fullName evidence="5">Nuclear segregation protein BFR1</fullName>
    </recommendedName>
</protein>
<dbReference type="GO" id="GO:0042175">
    <property type="term" value="C:nuclear outer membrane-endoplasmic reticulum membrane network"/>
    <property type="evidence" value="ECO:0007669"/>
    <property type="project" value="TreeGrafter"/>
</dbReference>
<feature type="region of interest" description="Disordered" evidence="2">
    <location>
        <begin position="1"/>
        <end position="27"/>
    </location>
</feature>
<dbReference type="AlphaFoldDB" id="A0AAD5TSX2"/>
<proteinExistence type="predicted"/>
<dbReference type="EMBL" id="JADGJW010001888">
    <property type="protein sequence ID" value="KAJ3200518.1"/>
    <property type="molecule type" value="Genomic_DNA"/>
</dbReference>
<keyword evidence="1" id="KW-0175">Coiled coil</keyword>
<dbReference type="GO" id="GO:1990904">
    <property type="term" value="C:ribonucleoprotein complex"/>
    <property type="evidence" value="ECO:0007669"/>
    <property type="project" value="TreeGrafter"/>
</dbReference>
<name>A0AAD5TSX2_9FUNG</name>
<evidence type="ECO:0000313" key="3">
    <source>
        <dbReference type="EMBL" id="KAJ3200518.1"/>
    </source>
</evidence>